<feature type="domain" description="FAD synthetase" evidence="12">
    <location>
        <begin position="17"/>
        <end position="169"/>
    </location>
</feature>
<evidence type="ECO:0000256" key="6">
    <source>
        <dbReference type="ARBA" id="ARBA00022695"/>
    </source>
</evidence>
<keyword evidence="9 11" id="KW-0067">ATP-binding</keyword>
<dbReference type="EC" id="2.7.7.2" evidence="11"/>
<evidence type="ECO:0000313" key="14">
    <source>
        <dbReference type="Proteomes" id="UP000242310"/>
    </source>
</evidence>
<evidence type="ECO:0000256" key="5">
    <source>
        <dbReference type="ARBA" id="ARBA00022679"/>
    </source>
</evidence>
<dbReference type="Proteomes" id="UP000242310">
    <property type="component" value="Unassembled WGS sequence"/>
</dbReference>
<keyword evidence="3 11" id="KW-0285">Flavoprotein</keyword>
<dbReference type="Gene3D" id="3.40.50.620">
    <property type="entry name" value="HUPs"/>
    <property type="match status" value="1"/>
</dbReference>
<evidence type="ECO:0000256" key="4">
    <source>
        <dbReference type="ARBA" id="ARBA00022643"/>
    </source>
</evidence>
<dbReference type="InterPro" id="IPR015864">
    <property type="entry name" value="FAD_synthase"/>
</dbReference>
<dbReference type="EC" id="2.7.1.26" evidence="11"/>
<dbReference type="GO" id="GO:0003919">
    <property type="term" value="F:FMN adenylyltransferase activity"/>
    <property type="evidence" value="ECO:0007669"/>
    <property type="project" value="UniProtKB-UniRule"/>
</dbReference>
<dbReference type="GO" id="GO:0009398">
    <property type="term" value="P:FMN biosynthetic process"/>
    <property type="evidence" value="ECO:0007669"/>
    <property type="project" value="UniProtKB-UniRule"/>
</dbReference>
<name>A0A2P8HQI5_9BACI</name>
<dbReference type="AlphaFoldDB" id="A0A2P8HQI5"/>
<organism evidence="13 14">
    <name type="scientific">Salsuginibacillus halophilus</name>
    <dbReference type="NCBI Taxonomy" id="517424"/>
    <lineage>
        <taxon>Bacteria</taxon>
        <taxon>Bacillati</taxon>
        <taxon>Bacillota</taxon>
        <taxon>Bacilli</taxon>
        <taxon>Bacillales</taxon>
        <taxon>Bacillaceae</taxon>
        <taxon>Salsuginibacillus</taxon>
    </lineage>
</organism>
<dbReference type="OrthoDB" id="9803667at2"/>
<dbReference type="SUPFAM" id="SSF52374">
    <property type="entry name" value="Nucleotidylyl transferase"/>
    <property type="match status" value="1"/>
</dbReference>
<evidence type="ECO:0000256" key="8">
    <source>
        <dbReference type="ARBA" id="ARBA00022827"/>
    </source>
</evidence>
<dbReference type="PIRSF" id="PIRSF004491">
    <property type="entry name" value="FAD_Synth"/>
    <property type="match status" value="1"/>
</dbReference>
<dbReference type="PANTHER" id="PTHR22749:SF6">
    <property type="entry name" value="RIBOFLAVIN KINASE"/>
    <property type="match status" value="1"/>
</dbReference>
<dbReference type="EMBL" id="PYAV01000004">
    <property type="protein sequence ID" value="PSL48476.1"/>
    <property type="molecule type" value="Genomic_DNA"/>
</dbReference>
<dbReference type="UniPathway" id="UPA00276">
    <property type="reaction ID" value="UER00406"/>
</dbReference>
<evidence type="ECO:0000256" key="11">
    <source>
        <dbReference type="PIRNR" id="PIRNR004491"/>
    </source>
</evidence>
<dbReference type="CDD" id="cd02064">
    <property type="entry name" value="FAD_synthetase_N"/>
    <property type="match status" value="1"/>
</dbReference>
<comment type="catalytic activity">
    <reaction evidence="10 11">
        <text>FMN + ATP + H(+) = FAD + diphosphate</text>
        <dbReference type="Rhea" id="RHEA:17237"/>
        <dbReference type="ChEBI" id="CHEBI:15378"/>
        <dbReference type="ChEBI" id="CHEBI:30616"/>
        <dbReference type="ChEBI" id="CHEBI:33019"/>
        <dbReference type="ChEBI" id="CHEBI:57692"/>
        <dbReference type="ChEBI" id="CHEBI:58210"/>
        <dbReference type="EC" id="2.7.7.2"/>
    </reaction>
</comment>
<evidence type="ECO:0000256" key="2">
    <source>
        <dbReference type="ARBA" id="ARBA00005201"/>
    </source>
</evidence>
<dbReference type="FunFam" id="3.40.50.620:FF:000021">
    <property type="entry name" value="Riboflavin biosynthesis protein"/>
    <property type="match status" value="1"/>
</dbReference>
<comment type="pathway">
    <text evidence="2 11">Cofactor biosynthesis; FMN biosynthesis; FMN from riboflavin (ATP route): step 1/1.</text>
</comment>
<dbReference type="GO" id="GO:0006747">
    <property type="term" value="P:FAD biosynthetic process"/>
    <property type="evidence" value="ECO:0007669"/>
    <property type="project" value="UniProtKB-UniRule"/>
</dbReference>
<dbReference type="InterPro" id="IPR004821">
    <property type="entry name" value="Cyt_trans-like"/>
</dbReference>
<dbReference type="NCBIfam" id="TIGR00125">
    <property type="entry name" value="cyt_tran_rel"/>
    <property type="match status" value="1"/>
</dbReference>
<gene>
    <name evidence="13" type="ORF">B0H94_10476</name>
</gene>
<comment type="catalytic activity">
    <reaction evidence="11">
        <text>riboflavin + ATP = FMN + ADP + H(+)</text>
        <dbReference type="Rhea" id="RHEA:14357"/>
        <dbReference type="ChEBI" id="CHEBI:15378"/>
        <dbReference type="ChEBI" id="CHEBI:30616"/>
        <dbReference type="ChEBI" id="CHEBI:57986"/>
        <dbReference type="ChEBI" id="CHEBI:58210"/>
        <dbReference type="ChEBI" id="CHEBI:456216"/>
        <dbReference type="EC" id="2.7.1.26"/>
    </reaction>
</comment>
<keyword evidence="11 13" id="KW-0418">Kinase</keyword>
<dbReference type="InterPro" id="IPR023468">
    <property type="entry name" value="Riboflavin_kinase"/>
</dbReference>
<evidence type="ECO:0000259" key="12">
    <source>
        <dbReference type="Pfam" id="PF06574"/>
    </source>
</evidence>
<keyword evidence="7 11" id="KW-0547">Nucleotide-binding</keyword>
<dbReference type="PANTHER" id="PTHR22749">
    <property type="entry name" value="RIBOFLAVIN KINASE/FMN ADENYLYLTRANSFERASE"/>
    <property type="match status" value="1"/>
</dbReference>
<comment type="pathway">
    <text evidence="1 11">Cofactor biosynthesis; FAD biosynthesis; FAD from FMN: step 1/1.</text>
</comment>
<protein>
    <recommendedName>
        <fullName evidence="11">Riboflavin biosynthesis protein</fullName>
    </recommendedName>
    <domain>
        <recommendedName>
            <fullName evidence="11">Riboflavin kinase</fullName>
            <ecNumber evidence="11">2.7.1.26</ecNumber>
        </recommendedName>
        <alternativeName>
            <fullName evidence="11">Flavokinase</fullName>
        </alternativeName>
    </domain>
    <domain>
        <recommendedName>
            <fullName evidence="11">FMN adenylyltransferase</fullName>
            <ecNumber evidence="11">2.7.7.2</ecNumber>
        </recommendedName>
        <alternativeName>
            <fullName evidence="11">FAD pyrophosphorylase</fullName>
        </alternativeName>
        <alternativeName>
            <fullName evidence="11">FAD synthase</fullName>
        </alternativeName>
    </domain>
</protein>
<keyword evidence="5 11" id="KW-0808">Transferase</keyword>
<accession>A0A2P8HQI5</accession>
<dbReference type="GO" id="GO:0009231">
    <property type="term" value="P:riboflavin biosynthetic process"/>
    <property type="evidence" value="ECO:0007669"/>
    <property type="project" value="InterPro"/>
</dbReference>
<evidence type="ECO:0000256" key="7">
    <source>
        <dbReference type="ARBA" id="ARBA00022741"/>
    </source>
</evidence>
<proteinExistence type="inferred from homology"/>
<dbReference type="GO" id="GO:0005524">
    <property type="term" value="F:ATP binding"/>
    <property type="evidence" value="ECO:0007669"/>
    <property type="project" value="UniProtKB-UniRule"/>
</dbReference>
<keyword evidence="6 11" id="KW-0548">Nucleotidyltransferase</keyword>
<keyword evidence="8 11" id="KW-0274">FAD</keyword>
<comment type="similarity">
    <text evidence="11">Belongs to the ribF family.</text>
</comment>
<dbReference type="GO" id="GO:0008531">
    <property type="term" value="F:riboflavin kinase activity"/>
    <property type="evidence" value="ECO:0007669"/>
    <property type="project" value="UniProtKB-UniRule"/>
</dbReference>
<evidence type="ECO:0000256" key="3">
    <source>
        <dbReference type="ARBA" id="ARBA00022630"/>
    </source>
</evidence>
<reference evidence="13 14" key="1">
    <citation type="submission" date="2018-03" db="EMBL/GenBank/DDBJ databases">
        <title>Genomic Encyclopedia of Type Strains, Phase III (KMG-III): the genomes of soil and plant-associated and newly described type strains.</title>
        <authorList>
            <person name="Whitman W."/>
        </authorList>
    </citation>
    <scope>NUCLEOTIDE SEQUENCE [LARGE SCALE GENOMIC DNA]</scope>
    <source>
        <strain evidence="13 14">CGMCC 1.07653</strain>
    </source>
</reference>
<keyword evidence="4 11" id="KW-0288">FMN</keyword>
<dbReference type="RefSeq" id="WP_106588048.1">
    <property type="nucleotide sequence ID" value="NZ_PYAV01000004.1"/>
</dbReference>
<sequence length="294" mass="33432">MQTIRVSYPIQKSVQLQSEPCVMALGFFDGVHLGHQEIIKTARAEAERKGLKLAVMTFSPHPSVVIKKGKQINEYITPIFEKEKIFEKLRVDFLYVVDFNEEVARIPHQDFVDDFLCGLQCEHAVAGFDYTYGFKGQGTMDQLKVDAKARFAVTVVSKKEKNQQKISSTLLRELITSGRVERVPSYLGKSYKIEGELYNDGNKTFIEVVDDYLLPCSGTYEVSVRRGIFHEKAVCEVTKLGQKRCLEVYGLQSEAVFTGETVHLQWHNFIADPQNYPFHVQSTIDEFEALSVSV</sequence>
<dbReference type="InterPro" id="IPR002606">
    <property type="entry name" value="Riboflavin_kinase_bac"/>
</dbReference>
<dbReference type="UniPathway" id="UPA00277">
    <property type="reaction ID" value="UER00407"/>
</dbReference>
<comment type="caution">
    <text evidence="13">The sequence shown here is derived from an EMBL/GenBank/DDBJ whole genome shotgun (WGS) entry which is preliminary data.</text>
</comment>
<keyword evidence="14" id="KW-1185">Reference proteome</keyword>
<dbReference type="Pfam" id="PF06574">
    <property type="entry name" value="FAD_syn"/>
    <property type="match status" value="1"/>
</dbReference>
<dbReference type="InterPro" id="IPR014729">
    <property type="entry name" value="Rossmann-like_a/b/a_fold"/>
</dbReference>
<evidence type="ECO:0000313" key="13">
    <source>
        <dbReference type="EMBL" id="PSL48476.1"/>
    </source>
</evidence>
<evidence type="ECO:0000256" key="10">
    <source>
        <dbReference type="ARBA" id="ARBA00049494"/>
    </source>
</evidence>
<evidence type="ECO:0000256" key="1">
    <source>
        <dbReference type="ARBA" id="ARBA00004726"/>
    </source>
</evidence>
<evidence type="ECO:0000256" key="9">
    <source>
        <dbReference type="ARBA" id="ARBA00022840"/>
    </source>
</evidence>